<evidence type="ECO:0000256" key="1">
    <source>
        <dbReference type="ARBA" id="ARBA00000548"/>
    </source>
</evidence>
<dbReference type="EC" id="3.2.1.1" evidence="6 14"/>
<protein>
    <recommendedName>
        <fullName evidence="6 14">Alpha-amylase</fullName>
        <ecNumber evidence="6 14">3.2.1.1</ecNumber>
    </recommendedName>
</protein>
<feature type="signal peptide" evidence="15">
    <location>
        <begin position="1"/>
        <end position="17"/>
    </location>
</feature>
<comment type="subunit">
    <text evidence="5">Monomer.</text>
</comment>
<reference evidence="18 19" key="2">
    <citation type="journal article" date="2019" name="G3 (Bethesda)">
        <title>Hybrid Assembly of the Genome of the Entomopathogenic Nematode Steinernema carpocapsae Identifies the X-Chromosome.</title>
        <authorList>
            <person name="Serra L."/>
            <person name="Macchietto M."/>
            <person name="Macias-Munoz A."/>
            <person name="McGill C.J."/>
            <person name="Rodriguez I.M."/>
            <person name="Rodriguez B."/>
            <person name="Murad R."/>
            <person name="Mortazavi A."/>
        </authorList>
    </citation>
    <scope>NUCLEOTIDE SEQUENCE [LARGE SCALE GENOMIC DNA]</scope>
    <source>
        <strain evidence="18 19">ALL</strain>
    </source>
</reference>
<feature type="domain" description="Glycosyl hydrolase family 13 catalytic" evidence="17">
    <location>
        <begin position="38"/>
        <end position="426"/>
    </location>
</feature>
<dbReference type="InterPro" id="IPR006046">
    <property type="entry name" value="Alpha_amylase"/>
</dbReference>
<dbReference type="InterPro" id="IPR013780">
    <property type="entry name" value="Glyco_hydro_b"/>
</dbReference>
<evidence type="ECO:0000256" key="8">
    <source>
        <dbReference type="ARBA" id="ARBA00022801"/>
    </source>
</evidence>
<evidence type="ECO:0000256" key="4">
    <source>
        <dbReference type="ARBA" id="ARBA00008061"/>
    </source>
</evidence>
<feature type="chain" id="PRO_5020250503" description="Alpha-amylase" evidence="15">
    <location>
        <begin position="18"/>
        <end position="723"/>
    </location>
</feature>
<keyword evidence="9" id="KW-0106">Calcium</keyword>
<keyword evidence="12 14" id="KW-0326">Glycosidase</keyword>
<dbReference type="InterPro" id="IPR017853">
    <property type="entry name" value="GH"/>
</dbReference>
<dbReference type="STRING" id="34508.A0A4U5N115"/>
<evidence type="ECO:0000313" key="19">
    <source>
        <dbReference type="Proteomes" id="UP000298663"/>
    </source>
</evidence>
<dbReference type="CDD" id="cd11317">
    <property type="entry name" value="AmyAc_bac_euk_AmyA"/>
    <property type="match status" value="1"/>
</dbReference>
<dbReference type="OrthoDB" id="550577at2759"/>
<dbReference type="GO" id="GO:0004556">
    <property type="term" value="F:alpha-amylase activity"/>
    <property type="evidence" value="ECO:0007669"/>
    <property type="project" value="UniProtKB-UniRule"/>
</dbReference>
<accession>A0A4U5N115</accession>
<dbReference type="GO" id="GO:0046872">
    <property type="term" value="F:metal ion binding"/>
    <property type="evidence" value="ECO:0007669"/>
    <property type="project" value="UniProtKB-KW"/>
</dbReference>
<dbReference type="Proteomes" id="UP000298663">
    <property type="component" value="Unassembled WGS sequence"/>
</dbReference>
<evidence type="ECO:0000256" key="7">
    <source>
        <dbReference type="ARBA" id="ARBA00022723"/>
    </source>
</evidence>
<comment type="cofactor">
    <cofactor evidence="2">
        <name>Ca(2+)</name>
        <dbReference type="ChEBI" id="CHEBI:29108"/>
    </cofactor>
</comment>
<reference evidence="18 19" key="1">
    <citation type="journal article" date="2015" name="Genome Biol.">
        <title>Comparative genomics of Steinernema reveals deeply conserved gene regulatory networks.</title>
        <authorList>
            <person name="Dillman A.R."/>
            <person name="Macchietto M."/>
            <person name="Porter C.F."/>
            <person name="Rogers A."/>
            <person name="Williams B."/>
            <person name="Antoshechkin I."/>
            <person name="Lee M.M."/>
            <person name="Goodwin Z."/>
            <person name="Lu X."/>
            <person name="Lewis E.E."/>
            <person name="Goodrich-Blair H."/>
            <person name="Stock S.P."/>
            <person name="Adams B.J."/>
            <person name="Sternberg P.W."/>
            <person name="Mortazavi A."/>
        </authorList>
    </citation>
    <scope>NUCLEOTIDE SEQUENCE [LARGE SCALE GENOMIC DNA]</scope>
    <source>
        <strain evidence="18 19">ALL</strain>
    </source>
</reference>
<evidence type="ECO:0000256" key="10">
    <source>
        <dbReference type="ARBA" id="ARBA00023214"/>
    </source>
</evidence>
<evidence type="ECO:0000256" key="11">
    <source>
        <dbReference type="ARBA" id="ARBA00023277"/>
    </source>
</evidence>
<comment type="similarity">
    <text evidence="4 13">Belongs to the glycosyl hydrolase 13 family.</text>
</comment>
<dbReference type="Gene3D" id="3.20.20.80">
    <property type="entry name" value="Glycosidases"/>
    <property type="match status" value="1"/>
</dbReference>
<dbReference type="PRINTS" id="PR00110">
    <property type="entry name" value="ALPHAAMYLASE"/>
</dbReference>
<evidence type="ECO:0000256" key="5">
    <source>
        <dbReference type="ARBA" id="ARBA00011245"/>
    </source>
</evidence>
<evidence type="ECO:0000313" key="18">
    <source>
        <dbReference type="EMBL" id="TKR75722.1"/>
    </source>
</evidence>
<dbReference type="InterPro" id="IPR031319">
    <property type="entry name" value="A-amylase_C"/>
</dbReference>
<dbReference type="PANTHER" id="PTHR43447">
    <property type="entry name" value="ALPHA-AMYLASE"/>
    <property type="match status" value="1"/>
</dbReference>
<name>A0A4U5N115_STECR</name>
<dbReference type="SMART" id="SM00632">
    <property type="entry name" value="Aamy_C"/>
    <property type="match status" value="1"/>
</dbReference>
<dbReference type="SUPFAM" id="SSF51445">
    <property type="entry name" value="(Trans)glycosidases"/>
    <property type="match status" value="1"/>
</dbReference>
<dbReference type="Pfam" id="PF00128">
    <property type="entry name" value="Alpha-amylase"/>
    <property type="match status" value="1"/>
</dbReference>
<dbReference type="EMBL" id="AZBU02000005">
    <property type="protein sequence ID" value="TKR75722.1"/>
    <property type="molecule type" value="Genomic_DNA"/>
</dbReference>
<dbReference type="Pfam" id="PF02806">
    <property type="entry name" value="Alpha-amylase_C"/>
    <property type="match status" value="1"/>
</dbReference>
<evidence type="ECO:0000256" key="2">
    <source>
        <dbReference type="ARBA" id="ARBA00001913"/>
    </source>
</evidence>
<gene>
    <name evidence="18" type="ORF">L596_016974</name>
</gene>
<proteinExistence type="inferred from homology"/>
<comment type="cofactor">
    <cofactor evidence="3">
        <name>chloride</name>
        <dbReference type="ChEBI" id="CHEBI:17996"/>
    </cofactor>
</comment>
<dbReference type="GO" id="GO:0005975">
    <property type="term" value="P:carbohydrate metabolic process"/>
    <property type="evidence" value="ECO:0007669"/>
    <property type="project" value="InterPro"/>
</dbReference>
<dbReference type="SMART" id="SM00642">
    <property type="entry name" value="Aamy"/>
    <property type="match status" value="1"/>
</dbReference>
<evidence type="ECO:0000256" key="12">
    <source>
        <dbReference type="ARBA" id="ARBA00023295"/>
    </source>
</evidence>
<keyword evidence="8 14" id="KW-0378">Hydrolase</keyword>
<evidence type="ECO:0000256" key="9">
    <source>
        <dbReference type="ARBA" id="ARBA00022837"/>
    </source>
</evidence>
<evidence type="ECO:0000256" key="14">
    <source>
        <dbReference type="RuleBase" id="RU361134"/>
    </source>
</evidence>
<keyword evidence="7" id="KW-0479">Metal-binding</keyword>
<feature type="domain" description="Alpha-amylase C-terminal" evidence="16">
    <location>
        <begin position="435"/>
        <end position="520"/>
    </location>
</feature>
<dbReference type="Gene3D" id="2.60.40.1180">
    <property type="entry name" value="Golgi alpha-mannosidase II"/>
    <property type="match status" value="1"/>
</dbReference>
<evidence type="ECO:0000259" key="17">
    <source>
        <dbReference type="SMART" id="SM00642"/>
    </source>
</evidence>
<evidence type="ECO:0000256" key="13">
    <source>
        <dbReference type="RuleBase" id="RU003615"/>
    </source>
</evidence>
<evidence type="ECO:0000256" key="3">
    <source>
        <dbReference type="ARBA" id="ARBA00001923"/>
    </source>
</evidence>
<keyword evidence="10" id="KW-0868">Chloride</keyword>
<keyword evidence="15" id="KW-0732">Signal</keyword>
<evidence type="ECO:0000256" key="15">
    <source>
        <dbReference type="SAM" id="SignalP"/>
    </source>
</evidence>
<dbReference type="InterPro" id="IPR006048">
    <property type="entry name" value="A-amylase/branching_C"/>
</dbReference>
<keyword evidence="19" id="KW-1185">Reference proteome</keyword>
<dbReference type="AlphaFoldDB" id="A0A4U5N115"/>
<comment type="caution">
    <text evidence="18">The sequence shown here is derived from an EMBL/GenBank/DDBJ whole genome shotgun (WGS) entry which is preliminary data.</text>
</comment>
<keyword evidence="11 14" id="KW-0119">Carbohydrate metabolism</keyword>
<comment type="catalytic activity">
    <reaction evidence="1 14">
        <text>Endohydrolysis of (1-&gt;4)-alpha-D-glucosidic linkages in polysaccharides containing three or more (1-&gt;4)-alpha-linked D-glucose units.</text>
        <dbReference type="EC" id="3.2.1.1"/>
    </reaction>
</comment>
<dbReference type="InterPro" id="IPR006047">
    <property type="entry name" value="GH13_cat_dom"/>
</dbReference>
<sequence>MLLIPLASLLSLAAVQASGNAGGHIYWYDKTQNLVDRQVLVHLFEWKWRDVAKECEDYLQHFGFGAVQVSPPNEHILLYNDNDVPWYVRYQPVSYKLESRSGDEEEFRTMVERCNKVGVRIVVDVVLNHMVGVGQMKGVNGVNSSGSSYFDGRNGIESFPGVPFGPTNTHDRNCDHDIAGWDYQNSAYNVKECRLVGLIDLDQSDSYVQGMMRAYLNKLISVGVSGFRFDASKHMWPKDLKAILDGLDNLRSDIFGSNQRPFAVHEVIDRGGEAVKAADYIEIGRYTNFNFGAIVAQAIWSHEDLSVLGQLSPGYEYGNAEDHDVLNFIDNHDNQRDNNPYVLTYKNGVDYKLGVAYMLAWPYGYVRMMSSFAFNSHNQGPPNLGRATGYETKSPNFTGPNGTCTESSGWVCEHRWPELRNMVEFRRQTHGAAAAEIATENGVFRFARDGKGFFALNNGERQVYLRSVETTLPSGTYCDVYEGSLQNGACTGGQITVASDGKASFWIAKKKIIAFHLFSRVQGIPPPPVIPASWKSTVIFLKKSTYPGQNVFIRGGNTANHECSIGPYKQQVDPCSIAIAHDTNVSFIFAEYLSWREQDQFLDFEGAEQSQGTHDGVQAKGTPMVYTTDDPNAPEYHPLNKYGPGYWMVELKMDCGKANNGWFELKGFSVPENSWENDILQDRCSGSGASGQPERKSKNHVAKCGMVNVFEWDEGKCIVNGLY</sequence>
<evidence type="ECO:0000256" key="6">
    <source>
        <dbReference type="ARBA" id="ARBA00012595"/>
    </source>
</evidence>
<organism evidence="18 19">
    <name type="scientific">Steinernema carpocapsae</name>
    <name type="common">Entomopathogenic nematode</name>
    <dbReference type="NCBI Taxonomy" id="34508"/>
    <lineage>
        <taxon>Eukaryota</taxon>
        <taxon>Metazoa</taxon>
        <taxon>Ecdysozoa</taxon>
        <taxon>Nematoda</taxon>
        <taxon>Chromadorea</taxon>
        <taxon>Rhabditida</taxon>
        <taxon>Tylenchina</taxon>
        <taxon>Panagrolaimomorpha</taxon>
        <taxon>Strongyloidoidea</taxon>
        <taxon>Steinernematidae</taxon>
        <taxon>Steinernema</taxon>
    </lineage>
</organism>
<evidence type="ECO:0000259" key="16">
    <source>
        <dbReference type="SMART" id="SM00632"/>
    </source>
</evidence>
<dbReference type="SUPFAM" id="SSF51011">
    <property type="entry name" value="Glycosyl hydrolase domain"/>
    <property type="match status" value="1"/>
</dbReference>